<evidence type="ECO:0000313" key="4">
    <source>
        <dbReference type="EMBL" id="OQD59311.1"/>
    </source>
</evidence>
<accession>A0A1V6N3S3</accession>
<dbReference type="AlphaFoldDB" id="A0A1V6N3S3"/>
<dbReference type="GO" id="GO:0006777">
    <property type="term" value="P:Mo-molybdopterin cofactor biosynthetic process"/>
    <property type="evidence" value="ECO:0007669"/>
    <property type="project" value="UniProtKB-KW"/>
</dbReference>
<feature type="domain" description="Molybdopterin cofactor biosynthesis C (MoaC)" evidence="3">
    <location>
        <begin position="16"/>
        <end position="155"/>
    </location>
</feature>
<keyword evidence="5" id="KW-1185">Reference proteome</keyword>
<dbReference type="InterPro" id="IPR023045">
    <property type="entry name" value="MoaC"/>
</dbReference>
<protein>
    <submittedName>
        <fullName evidence="4">Molybdenum cofactor biosynthesis protein C</fullName>
    </submittedName>
</protein>
<dbReference type="InterPro" id="IPR002820">
    <property type="entry name" value="Mopterin_CF_biosynth-C_dom"/>
</dbReference>
<sequence length="156" mass="17083">MSKEEFTHLTEKGVHMVEVGDKNHQRRKAIATGKINLQEKTIAMIENEEIKKGNVLTTAQIAAIQGVKNTSSMIPLCHPLNLTGIEVDFEVKSTEIICTVSVNSLGQTGVEMEAITGVSLGLLTIWDMVKAVEKDSDGQYPDTSITDICVIKKEKI</sequence>
<dbReference type="NCBIfam" id="TIGR00581">
    <property type="entry name" value="moaC"/>
    <property type="match status" value="1"/>
</dbReference>
<dbReference type="Gene3D" id="3.30.70.640">
    <property type="entry name" value="Molybdopterin cofactor biosynthesis C (MoaC) domain"/>
    <property type="match status" value="1"/>
</dbReference>
<dbReference type="OrthoDB" id="10067at2157"/>
<dbReference type="NCBIfam" id="NF008999">
    <property type="entry name" value="PRK12343.1"/>
    <property type="match status" value="1"/>
</dbReference>
<gene>
    <name evidence="4" type="primary">moaC</name>
    <name evidence="4" type="ORF">MBBAR_4c00360</name>
</gene>
<evidence type="ECO:0000256" key="2">
    <source>
        <dbReference type="ARBA" id="ARBA00023150"/>
    </source>
</evidence>
<dbReference type="RefSeq" id="WP_080459811.1">
    <property type="nucleotide sequence ID" value="NZ_JXMW01000004.1"/>
</dbReference>
<dbReference type="EMBL" id="JXMW01000004">
    <property type="protein sequence ID" value="OQD59311.1"/>
    <property type="molecule type" value="Genomic_DNA"/>
</dbReference>
<evidence type="ECO:0000256" key="1">
    <source>
        <dbReference type="ARBA" id="ARBA00005046"/>
    </source>
</evidence>
<organism evidence="4 5">
    <name type="scientific">Methanobrevibacter arboriphilus JCM 13429 = DSM 1125</name>
    <dbReference type="NCBI Taxonomy" id="1300164"/>
    <lineage>
        <taxon>Archaea</taxon>
        <taxon>Methanobacteriati</taxon>
        <taxon>Methanobacteriota</taxon>
        <taxon>Methanomada group</taxon>
        <taxon>Methanobacteria</taxon>
        <taxon>Methanobacteriales</taxon>
        <taxon>Methanobacteriaceae</taxon>
        <taxon>Methanobrevibacter</taxon>
    </lineage>
</organism>
<dbReference type="GO" id="GO:0061799">
    <property type="term" value="F:cyclic pyranopterin monophosphate synthase activity"/>
    <property type="evidence" value="ECO:0007669"/>
    <property type="project" value="TreeGrafter"/>
</dbReference>
<dbReference type="SUPFAM" id="SSF55040">
    <property type="entry name" value="Molybdenum cofactor biosynthesis protein C, MoaC"/>
    <property type="match status" value="1"/>
</dbReference>
<keyword evidence="2" id="KW-0501">Molybdenum cofactor biosynthesis</keyword>
<dbReference type="GO" id="GO:0061798">
    <property type="term" value="F:GTP 3',8'-cyclase activity"/>
    <property type="evidence" value="ECO:0007669"/>
    <property type="project" value="TreeGrafter"/>
</dbReference>
<evidence type="ECO:0000259" key="3">
    <source>
        <dbReference type="Pfam" id="PF01967"/>
    </source>
</evidence>
<proteinExistence type="predicted"/>
<comment type="pathway">
    <text evidence="1">Cofactor biosynthesis; molybdopterin biosynthesis.</text>
</comment>
<name>A0A1V6N3S3_METAZ</name>
<dbReference type="NCBIfam" id="NF006870">
    <property type="entry name" value="PRK09364.1"/>
    <property type="match status" value="1"/>
</dbReference>
<dbReference type="Pfam" id="PF01967">
    <property type="entry name" value="MoaC"/>
    <property type="match status" value="1"/>
</dbReference>
<comment type="caution">
    <text evidence="4">The sequence shown here is derived from an EMBL/GenBank/DDBJ whole genome shotgun (WGS) entry which is preliminary data.</text>
</comment>
<dbReference type="PANTHER" id="PTHR22960:SF0">
    <property type="entry name" value="MOLYBDENUM COFACTOR BIOSYNTHESIS PROTEIN 1"/>
    <property type="match status" value="1"/>
</dbReference>
<evidence type="ECO:0000313" key="5">
    <source>
        <dbReference type="Proteomes" id="UP000191661"/>
    </source>
</evidence>
<dbReference type="InterPro" id="IPR036522">
    <property type="entry name" value="MoaC_sf"/>
</dbReference>
<reference evidence="4 5" key="1">
    <citation type="submission" date="2014-12" db="EMBL/GenBank/DDBJ databases">
        <title>Genome sequence of Methanobrevibacter arboriphilicus DH1, DSM1125.</title>
        <authorList>
            <person name="Poehlein A."/>
            <person name="Thauer R.K."/>
            <person name="Seedorf H."/>
            <person name="Daniel R."/>
        </authorList>
    </citation>
    <scope>NUCLEOTIDE SEQUENCE [LARGE SCALE GENOMIC DNA]</scope>
    <source>
        <strain evidence="4 5">DH1</strain>
    </source>
</reference>
<dbReference type="UniPathway" id="UPA00344"/>
<dbReference type="Proteomes" id="UP000191661">
    <property type="component" value="Unassembled WGS sequence"/>
</dbReference>
<dbReference type="PANTHER" id="PTHR22960">
    <property type="entry name" value="MOLYBDOPTERIN COFACTOR SYNTHESIS PROTEIN A"/>
    <property type="match status" value="1"/>
</dbReference>
<dbReference type="InterPro" id="IPR050105">
    <property type="entry name" value="MoCo_biosynth_MoaA/MoaC"/>
</dbReference>